<dbReference type="InterPro" id="IPR005123">
    <property type="entry name" value="Oxoglu/Fe-dep_dioxygenase_dom"/>
</dbReference>
<dbReference type="GO" id="GO:0031418">
    <property type="term" value="F:L-ascorbic acid binding"/>
    <property type="evidence" value="ECO:0007669"/>
    <property type="project" value="UniProtKB-KW"/>
</dbReference>
<dbReference type="AlphaFoldDB" id="A0ABD2JC54"/>
<dbReference type="EC" id="1.14.11.2" evidence="5"/>
<dbReference type="InterPro" id="IPR044862">
    <property type="entry name" value="Pro_4_hyd_alph_FE2OG_OXY"/>
</dbReference>
<dbReference type="GO" id="GO:0004656">
    <property type="term" value="F:procollagen-proline 4-dioxygenase activity"/>
    <property type="evidence" value="ECO:0007669"/>
    <property type="project" value="UniProtKB-EC"/>
</dbReference>
<dbReference type="SUPFAM" id="SSF48452">
    <property type="entry name" value="TPR-like"/>
    <property type="match status" value="1"/>
</dbReference>
<evidence type="ECO:0000256" key="2">
    <source>
        <dbReference type="ARBA" id="ARBA00002035"/>
    </source>
</evidence>
<keyword evidence="6" id="KW-0479">Metal-binding</keyword>
<evidence type="ECO:0000256" key="12">
    <source>
        <dbReference type="ARBA" id="ARBA00023180"/>
    </source>
</evidence>
<dbReference type="InterPro" id="IPR013547">
    <property type="entry name" value="P4H_N"/>
</dbReference>
<evidence type="ECO:0000256" key="6">
    <source>
        <dbReference type="ARBA" id="ARBA00022723"/>
    </source>
</evidence>
<keyword evidence="12" id="KW-0325">Glycoprotein</keyword>
<organism evidence="15 16">
    <name type="scientific">Heterodera trifolii</name>
    <dbReference type="NCBI Taxonomy" id="157864"/>
    <lineage>
        <taxon>Eukaryota</taxon>
        <taxon>Metazoa</taxon>
        <taxon>Ecdysozoa</taxon>
        <taxon>Nematoda</taxon>
        <taxon>Chromadorea</taxon>
        <taxon>Rhabditida</taxon>
        <taxon>Tylenchina</taxon>
        <taxon>Tylenchomorpha</taxon>
        <taxon>Tylenchoidea</taxon>
        <taxon>Heteroderidae</taxon>
        <taxon>Heteroderinae</taxon>
        <taxon>Heterodera</taxon>
    </lineage>
</organism>
<keyword evidence="16" id="KW-1185">Reference proteome</keyword>
<dbReference type="GO" id="GO:0046872">
    <property type="term" value="F:metal ion binding"/>
    <property type="evidence" value="ECO:0007669"/>
    <property type="project" value="UniProtKB-KW"/>
</dbReference>
<sequence>MQFRVNNNKQLAASPPLLLPSSLLMMLMLFASASVLRVAVADVFTAMVDLENLLASESASTSDIIEQYIEAERARLVQLSEFAEQYAKSLTESRHNASAQQHSVQLEPGEADEDSVMNPVNAYLLIKRLTRDWQRIRQLMNANPGDQFIKNITGVREANAVKYPDDEDLDGAAQGLLRLQDTYKLKTTDLANGFVDGESVAKELNANDCFEIGRAAYNQKDYYYTLEWMQEALRRDPSAALEADILEFLAYALYQQGNQKRALAMTKWLVRLAPGHPRAAGNVKWYEDHMTADELASLDELPEIQNERKRFNDIPERDAFERLCRGEFEISATNSSKLYCYLKRDKPYLKLAPHKVEIVHYEPLVVVFRNVISDAEIAVVKQLATPRLRRATVQNSRTGGLEFASYRISKSAWLKGDEHPIIERINRRIHEMTNLDMESAEELQVANYGIGGHYDPHFDFARNGEKSPYKGKGNRIATVLFYMSQPKKGGLTVYTDLETGVAPTIHDALFWYNLLRDGAGDMRTRHAACPVLTGVKWVSNKWLHETGQEFVRPCALKQGVEEEFVGDTRPF</sequence>
<comment type="similarity">
    <text evidence="4">Belongs to the P4HA family.</text>
</comment>
<dbReference type="Gene3D" id="2.60.120.620">
    <property type="entry name" value="q2cbj1_9rhob like domain"/>
    <property type="match status" value="1"/>
</dbReference>
<dbReference type="Pfam" id="PF23558">
    <property type="entry name" value="TPR_P4H"/>
    <property type="match status" value="1"/>
</dbReference>
<keyword evidence="7" id="KW-0256">Endoplasmic reticulum</keyword>
<feature type="region of interest" description="Disordered" evidence="13">
    <location>
        <begin position="93"/>
        <end position="113"/>
    </location>
</feature>
<evidence type="ECO:0000313" key="16">
    <source>
        <dbReference type="Proteomes" id="UP001620626"/>
    </source>
</evidence>
<dbReference type="PANTHER" id="PTHR10869">
    <property type="entry name" value="PROLYL 4-HYDROXYLASE ALPHA SUBUNIT"/>
    <property type="match status" value="1"/>
</dbReference>
<evidence type="ECO:0000313" key="15">
    <source>
        <dbReference type="EMBL" id="KAL3088204.1"/>
    </source>
</evidence>
<evidence type="ECO:0000259" key="14">
    <source>
        <dbReference type="PROSITE" id="PS51471"/>
    </source>
</evidence>
<dbReference type="Pfam" id="PF13640">
    <property type="entry name" value="2OG-FeII_Oxy_3"/>
    <property type="match status" value="1"/>
</dbReference>
<comment type="function">
    <text evidence="2">Catalyzes the post-translational formation of 4-hydroxyproline in -Xaa-Pro-Gly- sequences in collagens and other proteins.</text>
</comment>
<dbReference type="Gene3D" id="1.25.40.10">
    <property type="entry name" value="Tetratricopeptide repeat domain"/>
    <property type="match status" value="1"/>
</dbReference>
<feature type="domain" description="Fe2OG dioxygenase" evidence="14">
    <location>
        <begin position="439"/>
        <end position="545"/>
    </location>
</feature>
<dbReference type="EMBL" id="JBICBT010001003">
    <property type="protein sequence ID" value="KAL3088204.1"/>
    <property type="molecule type" value="Genomic_DNA"/>
</dbReference>
<dbReference type="InterPro" id="IPR059068">
    <property type="entry name" value="TPR_P4H"/>
</dbReference>
<dbReference type="InterPro" id="IPR006620">
    <property type="entry name" value="Pro_4_hyd_alph"/>
</dbReference>
<evidence type="ECO:0000256" key="5">
    <source>
        <dbReference type="ARBA" id="ARBA00012269"/>
    </source>
</evidence>
<reference evidence="15 16" key="1">
    <citation type="submission" date="2024-10" db="EMBL/GenBank/DDBJ databases">
        <authorList>
            <person name="Kim D."/>
        </authorList>
    </citation>
    <scope>NUCLEOTIDE SEQUENCE [LARGE SCALE GENOMIC DNA]</scope>
    <source>
        <strain evidence="15">BH-2024</strain>
    </source>
</reference>
<dbReference type="PANTHER" id="PTHR10869:SF244">
    <property type="entry name" value="PROLYL 4-HYDROXYLASE SUBUNIT ALPHA-2"/>
    <property type="match status" value="1"/>
</dbReference>
<evidence type="ECO:0000256" key="11">
    <source>
        <dbReference type="ARBA" id="ARBA00023004"/>
    </source>
</evidence>
<keyword evidence="11" id="KW-0408">Iron</keyword>
<dbReference type="FunFam" id="2.60.120.620:FF:000001">
    <property type="entry name" value="Prolyl 4-hydroxylase subunit alpha 2"/>
    <property type="match status" value="1"/>
</dbReference>
<dbReference type="InterPro" id="IPR011990">
    <property type="entry name" value="TPR-like_helical_dom_sf"/>
</dbReference>
<dbReference type="InterPro" id="IPR045054">
    <property type="entry name" value="P4HA-like"/>
</dbReference>
<dbReference type="FunFam" id="1.25.40.10:FF:000006">
    <property type="entry name" value="Prolyl 4-hydroxylase subunit alpha 2"/>
    <property type="match status" value="1"/>
</dbReference>
<dbReference type="Pfam" id="PF08336">
    <property type="entry name" value="P4Ha_N"/>
    <property type="match status" value="1"/>
</dbReference>
<evidence type="ECO:0000256" key="10">
    <source>
        <dbReference type="ARBA" id="ARBA00023002"/>
    </source>
</evidence>
<evidence type="ECO:0000256" key="7">
    <source>
        <dbReference type="ARBA" id="ARBA00022824"/>
    </source>
</evidence>
<keyword evidence="8" id="KW-0847">Vitamin C</keyword>
<evidence type="ECO:0000256" key="1">
    <source>
        <dbReference type="ARBA" id="ARBA00001961"/>
    </source>
</evidence>
<dbReference type="Proteomes" id="UP001620626">
    <property type="component" value="Unassembled WGS sequence"/>
</dbReference>
<comment type="cofactor">
    <cofactor evidence="1">
        <name>L-ascorbate</name>
        <dbReference type="ChEBI" id="CHEBI:38290"/>
    </cofactor>
</comment>
<evidence type="ECO:0000256" key="8">
    <source>
        <dbReference type="ARBA" id="ARBA00022896"/>
    </source>
</evidence>
<evidence type="ECO:0000256" key="13">
    <source>
        <dbReference type="SAM" id="MobiDB-lite"/>
    </source>
</evidence>
<dbReference type="GO" id="GO:0005788">
    <property type="term" value="C:endoplasmic reticulum lumen"/>
    <property type="evidence" value="ECO:0007669"/>
    <property type="project" value="UniProtKB-SubCell"/>
</dbReference>
<dbReference type="Gene3D" id="6.10.140.1460">
    <property type="match status" value="1"/>
</dbReference>
<protein>
    <recommendedName>
        <fullName evidence="5">procollagen-proline 4-dioxygenase</fullName>
        <ecNumber evidence="5">1.14.11.2</ecNumber>
    </recommendedName>
</protein>
<dbReference type="PROSITE" id="PS51471">
    <property type="entry name" value="FE2OG_OXY"/>
    <property type="match status" value="1"/>
</dbReference>
<accession>A0ABD2JC54</accession>
<name>A0ABD2JC54_9BILA</name>
<evidence type="ECO:0000256" key="4">
    <source>
        <dbReference type="ARBA" id="ARBA00006511"/>
    </source>
</evidence>
<comment type="subcellular location">
    <subcellularLocation>
        <location evidence="3">Endoplasmic reticulum lumen</location>
    </subcellularLocation>
</comment>
<evidence type="ECO:0000256" key="3">
    <source>
        <dbReference type="ARBA" id="ARBA00004319"/>
    </source>
</evidence>
<evidence type="ECO:0000256" key="9">
    <source>
        <dbReference type="ARBA" id="ARBA00022964"/>
    </source>
</evidence>
<gene>
    <name evidence="15" type="ORF">niasHT_021864</name>
</gene>
<keyword evidence="10" id="KW-0560">Oxidoreductase</keyword>
<dbReference type="SMART" id="SM00702">
    <property type="entry name" value="P4Hc"/>
    <property type="match status" value="1"/>
</dbReference>
<proteinExistence type="inferred from homology"/>
<keyword evidence="9" id="KW-0223">Dioxygenase</keyword>
<comment type="caution">
    <text evidence="15">The sequence shown here is derived from an EMBL/GenBank/DDBJ whole genome shotgun (WGS) entry which is preliminary data.</text>
</comment>